<dbReference type="EMBL" id="JYNU01000014">
    <property type="protein sequence ID" value="KMO75930.1"/>
    <property type="molecule type" value="Genomic_DNA"/>
</dbReference>
<proteinExistence type="predicted"/>
<feature type="compositionally biased region" description="Basic and acidic residues" evidence="1">
    <location>
        <begin position="352"/>
        <end position="364"/>
    </location>
</feature>
<feature type="chain" id="PRO_5039265919" evidence="2">
    <location>
        <begin position="23"/>
        <end position="364"/>
    </location>
</feature>
<accession>A0A0J6VXX7</accession>
<feature type="signal peptide" evidence="2">
    <location>
        <begin position="1"/>
        <end position="22"/>
    </location>
</feature>
<dbReference type="Proteomes" id="UP000036313">
    <property type="component" value="Unassembled WGS sequence"/>
</dbReference>
<feature type="domain" description="PE-PPE" evidence="3">
    <location>
        <begin position="62"/>
        <end position="284"/>
    </location>
</feature>
<feature type="region of interest" description="Disordered" evidence="1">
    <location>
        <begin position="287"/>
        <end position="364"/>
    </location>
</feature>
<evidence type="ECO:0000256" key="2">
    <source>
        <dbReference type="SAM" id="SignalP"/>
    </source>
</evidence>
<evidence type="ECO:0000313" key="5">
    <source>
        <dbReference type="Proteomes" id="UP000036313"/>
    </source>
</evidence>
<dbReference type="Pfam" id="PF08237">
    <property type="entry name" value="PE-PPE"/>
    <property type="match status" value="1"/>
</dbReference>
<dbReference type="InterPro" id="IPR029058">
    <property type="entry name" value="AB_hydrolase_fold"/>
</dbReference>
<reference evidence="4 5" key="1">
    <citation type="journal article" date="2015" name="Genome Biol. Evol.">
        <title>Characterization of Three Mycobacterium spp. with Potential Use in Bioremediation by Genome Sequencing and Comparative Genomics.</title>
        <authorList>
            <person name="Das S."/>
            <person name="Pettersson B.M."/>
            <person name="Behra P.R."/>
            <person name="Ramesh M."/>
            <person name="Dasgupta S."/>
            <person name="Bhattacharya A."/>
            <person name="Kirsebom L.A."/>
        </authorList>
    </citation>
    <scope>NUCLEOTIDE SEQUENCE [LARGE SCALE GENOMIC DNA]</scope>
    <source>
        <strain evidence="4 5">DSM 44075</strain>
    </source>
</reference>
<dbReference type="Gene3D" id="3.40.50.1820">
    <property type="entry name" value="alpha/beta hydrolase"/>
    <property type="match status" value="1"/>
</dbReference>
<feature type="compositionally biased region" description="Basic and acidic residues" evidence="1">
    <location>
        <begin position="323"/>
        <end position="344"/>
    </location>
</feature>
<protein>
    <submittedName>
        <fullName evidence="4">Putative PPE family protein PPE42</fullName>
    </submittedName>
</protein>
<name>A0A0J6VXX7_9MYCO</name>
<evidence type="ECO:0000313" key="4">
    <source>
        <dbReference type="EMBL" id="KMO75930.1"/>
    </source>
</evidence>
<dbReference type="AlphaFoldDB" id="A0A0J6VXX7"/>
<comment type="caution">
    <text evidence="4">The sequence shown here is derived from an EMBL/GenBank/DDBJ whole genome shotgun (WGS) entry which is preliminary data.</text>
</comment>
<sequence precursor="true">MSTIFRKASLTCGIAFASASLALSGAATSWASSSALIIGGIGAGTMGDNVMAPLLGGQFKNEKRVNVTWPAQAGPITGKTDKNLGDSINIGVTNLTAAINTGLAQLSRDANGNVINGEKVTVVGLSAGSLVVNEVMRNMVASGQLPNPDDIEFIVVEDSSRQELIKNSTKYSSKLNYTYQPAPVTPYDVVVITGEYDGFADFPDRPWNALAVANAMAGAIVVHVPVMYGSLASVPAKNITVETNAQGGTTTHYLVPTATLPLVQLNPKLKSQEAALKAKIDAGYSRNDKVTTSPVKSLAVEAPPVVDTPEPQADPTPRADAAAQREARAAHRAEVKAAKREARAQAKAARAAQREERKAARADA</sequence>
<organism evidence="4 5">
    <name type="scientific">Mycolicibacterium obuense</name>
    <dbReference type="NCBI Taxonomy" id="1807"/>
    <lineage>
        <taxon>Bacteria</taxon>
        <taxon>Bacillati</taxon>
        <taxon>Actinomycetota</taxon>
        <taxon>Actinomycetes</taxon>
        <taxon>Mycobacteriales</taxon>
        <taxon>Mycobacteriaceae</taxon>
        <taxon>Mycolicibacterium</taxon>
    </lineage>
</organism>
<gene>
    <name evidence="4" type="ORF">MOBUDSM44075_02459</name>
</gene>
<keyword evidence="2" id="KW-0732">Signal</keyword>
<dbReference type="PATRIC" id="fig|1807.14.peg.2480"/>
<dbReference type="InterPro" id="IPR013228">
    <property type="entry name" value="PE-PPE_C"/>
</dbReference>
<evidence type="ECO:0000259" key="3">
    <source>
        <dbReference type="Pfam" id="PF08237"/>
    </source>
</evidence>
<evidence type="ECO:0000256" key="1">
    <source>
        <dbReference type="SAM" id="MobiDB-lite"/>
    </source>
</evidence>
<dbReference type="RefSeq" id="WP_053079356.1">
    <property type="nucleotide sequence ID" value="NZ_JYNU01000014.1"/>
</dbReference>